<keyword evidence="3" id="KW-1185">Reference proteome</keyword>
<reference evidence="2" key="1">
    <citation type="submission" date="2020-08" db="EMBL/GenBank/DDBJ databases">
        <title>Multicomponent nature underlies the extraordinary mechanical properties of spider dragline silk.</title>
        <authorList>
            <person name="Kono N."/>
            <person name="Nakamura H."/>
            <person name="Mori M."/>
            <person name="Yoshida Y."/>
            <person name="Ohtoshi R."/>
            <person name="Malay A.D."/>
            <person name="Moran D.A.P."/>
            <person name="Tomita M."/>
            <person name="Numata K."/>
            <person name="Arakawa K."/>
        </authorList>
    </citation>
    <scope>NUCLEOTIDE SEQUENCE</scope>
</reference>
<organism evidence="2 3">
    <name type="scientific">Nephila pilipes</name>
    <name type="common">Giant wood spider</name>
    <name type="synonym">Nephila maculata</name>
    <dbReference type="NCBI Taxonomy" id="299642"/>
    <lineage>
        <taxon>Eukaryota</taxon>
        <taxon>Metazoa</taxon>
        <taxon>Ecdysozoa</taxon>
        <taxon>Arthropoda</taxon>
        <taxon>Chelicerata</taxon>
        <taxon>Arachnida</taxon>
        <taxon>Araneae</taxon>
        <taxon>Araneomorphae</taxon>
        <taxon>Entelegynae</taxon>
        <taxon>Araneoidea</taxon>
        <taxon>Nephilidae</taxon>
        <taxon>Nephila</taxon>
    </lineage>
</organism>
<accession>A0A8X6QP54</accession>
<evidence type="ECO:0000313" key="3">
    <source>
        <dbReference type="Proteomes" id="UP000887013"/>
    </source>
</evidence>
<name>A0A8X6QP54_NEPPI</name>
<dbReference type="EMBL" id="BMAW01129202">
    <property type="protein sequence ID" value="GFU29404.1"/>
    <property type="molecule type" value="Genomic_DNA"/>
</dbReference>
<sequence length="126" mass="14580">MPQHKIAGSLQPVGSWTEMIQTILMEEVDLAFSFIGLFEDRWKAHSHKMSKGCNICQWLFVKIYTKSQNKLEIDASHSLCLTDLRGVFLILVVGYSFPFTALLVEVVYSRIQRKTDVLQRIQKYLI</sequence>
<keyword evidence="1" id="KW-0472">Membrane</keyword>
<keyword evidence="1" id="KW-1133">Transmembrane helix</keyword>
<feature type="transmembrane region" description="Helical" evidence="1">
    <location>
        <begin position="87"/>
        <end position="108"/>
    </location>
</feature>
<evidence type="ECO:0000313" key="2">
    <source>
        <dbReference type="EMBL" id="GFU29404.1"/>
    </source>
</evidence>
<comment type="caution">
    <text evidence="2">The sequence shown here is derived from an EMBL/GenBank/DDBJ whole genome shotgun (WGS) entry which is preliminary data.</text>
</comment>
<gene>
    <name evidence="2" type="ORF">NPIL_256731</name>
</gene>
<evidence type="ECO:0000256" key="1">
    <source>
        <dbReference type="SAM" id="Phobius"/>
    </source>
</evidence>
<proteinExistence type="predicted"/>
<dbReference type="Proteomes" id="UP000887013">
    <property type="component" value="Unassembled WGS sequence"/>
</dbReference>
<dbReference type="AlphaFoldDB" id="A0A8X6QP54"/>
<keyword evidence="1" id="KW-0812">Transmembrane</keyword>
<protein>
    <submittedName>
        <fullName evidence="2">Uncharacterized protein</fullName>
    </submittedName>
</protein>